<name>A0A034WXQ8_APHER</name>
<dbReference type="GO" id="GO:0005886">
    <property type="term" value="C:plasma membrane"/>
    <property type="evidence" value="ECO:0007669"/>
    <property type="project" value="TreeGrafter"/>
</dbReference>
<evidence type="ECO:0000256" key="2">
    <source>
        <dbReference type="PIRSR" id="PIRSR600101-2"/>
    </source>
</evidence>
<dbReference type="AlphaFoldDB" id="A0A034WXQ8"/>
<feature type="binding site" evidence="2">
    <location>
        <position position="100"/>
    </location>
    <ligand>
        <name>L-glutamate</name>
        <dbReference type="ChEBI" id="CHEBI:29985"/>
    </ligand>
</feature>
<feature type="binding site" evidence="2">
    <location>
        <position position="446"/>
    </location>
    <ligand>
        <name>L-glutamate</name>
        <dbReference type="ChEBI" id="CHEBI:29985"/>
    </ligand>
</feature>
<organism evidence="4">
    <name type="scientific">Aphidius ervi</name>
    <name type="common">Aphid parasite</name>
    <dbReference type="NCBI Taxonomy" id="37627"/>
    <lineage>
        <taxon>Eukaryota</taxon>
        <taxon>Metazoa</taxon>
        <taxon>Ecdysozoa</taxon>
        <taxon>Arthropoda</taxon>
        <taxon>Hexapoda</taxon>
        <taxon>Insecta</taxon>
        <taxon>Pterygota</taxon>
        <taxon>Neoptera</taxon>
        <taxon>Endopterygota</taxon>
        <taxon>Hymenoptera</taxon>
        <taxon>Apocrita</taxon>
        <taxon>Ichneumonoidea</taxon>
        <taxon>Braconidae</taxon>
        <taxon>Aphidiinae</taxon>
        <taxon>Aphidius</taxon>
    </lineage>
</organism>
<feature type="binding site" evidence="2">
    <location>
        <begin position="381"/>
        <end position="383"/>
    </location>
    <ligand>
        <name>L-glutamate</name>
        <dbReference type="ChEBI" id="CHEBI:29985"/>
    </ligand>
</feature>
<keyword evidence="3" id="KW-0732">Signal</keyword>
<protein>
    <submittedName>
        <fullName evidence="4">Venom gamma-glutamyl transpeptidase</fullName>
    </submittedName>
</protein>
<dbReference type="PANTHER" id="PTHR11686:SF9">
    <property type="entry name" value="RE13973P"/>
    <property type="match status" value="1"/>
</dbReference>
<dbReference type="SMR" id="A0A034WXQ8"/>
<dbReference type="GO" id="GO:0006751">
    <property type="term" value="P:glutathione catabolic process"/>
    <property type="evidence" value="ECO:0007669"/>
    <property type="project" value="InterPro"/>
</dbReference>
<feature type="signal peptide" evidence="3">
    <location>
        <begin position="1"/>
        <end position="22"/>
    </location>
</feature>
<evidence type="ECO:0000313" key="4">
    <source>
        <dbReference type="EMBL" id="JAC59142.1"/>
    </source>
</evidence>
<dbReference type="EMBL" id="GBCU01000006">
    <property type="protein sequence ID" value="JAC59142.1"/>
    <property type="molecule type" value="mRNA"/>
</dbReference>
<dbReference type="InterPro" id="IPR043137">
    <property type="entry name" value="GGT_ssub_C"/>
</dbReference>
<dbReference type="Gene3D" id="1.10.246.130">
    <property type="match status" value="1"/>
</dbReference>
<sequence>MFSKYILTTTVALVLLKYQCYSADPSVSAQFKKSAVCAGANKCAEIGSSTLNAGGSAVDAAIATMICNNLVHPHLAGYGGGFFMTVYNKANKNVDFLNAREKAPGDISKESKTGVNSIAVPGEIAGYAVAHKKYGKLSWGALFEPTIELCKSGYQISKALKKAIDSSADIINKDETLKALFITDGKLKKEGDLVTPDKLCETLKTIAREGADKFYKGNIATSIIDDLKKKSGALTTDDLSSYTAEWASPLKTTLLNDLTLYTANAPGGGGPLALALNLIDEYGNDLANPDAALRLHRLSEIWKYSIAAKSNLGDPKFSSLDALLKTMTSDAYAKKIKSQINDKETYHEASHYGVNADVQDEGTAQVSIIDADGNAVSATSSLNGPFGSGVVSESTGIIMNSALSDFSPESEANKISPNKRPLSSMAPSIIVDSNDNVKLVIGATGGAKITTAVSSVLVRYLWLKQELKEAVDGPRFHQEVFPMELSYEEPSDIVTQLKEVYGHNTVEMKGITSAICALSREGDSILGVADGRRGGSVQGS</sequence>
<dbReference type="FunFam" id="1.10.246.130:FF:000001">
    <property type="entry name" value="Gamma-glutamyltransferase 5 isoform 1"/>
    <property type="match status" value="1"/>
</dbReference>
<feature type="chain" id="PRO_5001563219" evidence="3">
    <location>
        <begin position="23"/>
        <end position="540"/>
    </location>
</feature>
<reference evidence="4" key="1">
    <citation type="journal article" date="2014" name="BMC Genomics">
        <title>Identification of the main venom protein components of Aphidius ervi, a parasitoid wasp of the aphid model Acyrthosiphon pisum.</title>
        <authorList>
            <person name="Colinet D."/>
            <person name="Anselme C."/>
            <person name="Deleury E."/>
            <person name="Mancini D."/>
            <person name="Poulain J."/>
            <person name="Azema-Dossat C."/>
            <person name="Belghazi M."/>
            <person name="Tares S."/>
            <person name="Pennacchio F."/>
            <person name="Poirie M."/>
            <person name="Gatti J.-L."/>
        </authorList>
    </citation>
    <scope>NUCLEOTIDE SEQUENCE</scope>
    <source>
        <strain evidence="4">FR</strain>
    </source>
</reference>
<dbReference type="NCBIfam" id="TIGR00066">
    <property type="entry name" value="g_glut_trans"/>
    <property type="match status" value="1"/>
</dbReference>
<feature type="binding site" evidence="2">
    <location>
        <position position="405"/>
    </location>
    <ligand>
        <name>L-glutamate</name>
        <dbReference type="ChEBI" id="CHEBI:29985"/>
    </ligand>
</feature>
<dbReference type="InterPro" id="IPR043138">
    <property type="entry name" value="GGT_lsub"/>
</dbReference>
<dbReference type="Pfam" id="PF01019">
    <property type="entry name" value="G_glu_transpept"/>
    <property type="match status" value="1"/>
</dbReference>
<dbReference type="GO" id="GO:0036374">
    <property type="term" value="F:glutathione hydrolase activity"/>
    <property type="evidence" value="ECO:0007669"/>
    <property type="project" value="InterPro"/>
</dbReference>
<dbReference type="InterPro" id="IPR029055">
    <property type="entry name" value="Ntn_hydrolases_N"/>
</dbReference>
<dbReference type="PANTHER" id="PTHR11686">
    <property type="entry name" value="GAMMA GLUTAMYL TRANSPEPTIDASE"/>
    <property type="match status" value="1"/>
</dbReference>
<evidence type="ECO:0000256" key="3">
    <source>
        <dbReference type="SAM" id="SignalP"/>
    </source>
</evidence>
<evidence type="ECO:0000256" key="1">
    <source>
        <dbReference type="PIRSR" id="PIRSR600101-1"/>
    </source>
</evidence>
<accession>A0A034WXQ8</accession>
<feature type="active site" description="Nucleophile" evidence="1">
    <location>
        <position position="363"/>
    </location>
</feature>
<dbReference type="SUPFAM" id="SSF56235">
    <property type="entry name" value="N-terminal nucleophile aminohydrolases (Ntn hydrolases)"/>
    <property type="match status" value="1"/>
</dbReference>
<dbReference type="InterPro" id="IPR000101">
    <property type="entry name" value="GGT_peptidase"/>
</dbReference>
<dbReference type="PRINTS" id="PR01210">
    <property type="entry name" value="GGTRANSPTASE"/>
</dbReference>
<proteinExistence type="evidence at transcript level"/>
<feature type="binding site" evidence="2">
    <location>
        <begin position="423"/>
        <end position="424"/>
    </location>
    <ligand>
        <name>L-glutamate</name>
        <dbReference type="ChEBI" id="CHEBI:29985"/>
    </ligand>
</feature>
<dbReference type="Gene3D" id="3.60.20.40">
    <property type="match status" value="1"/>
</dbReference>